<keyword evidence="8 11" id="KW-0472">Membrane</keyword>
<dbReference type="GO" id="GO:0047874">
    <property type="term" value="F:dolichyldiphosphatase activity"/>
    <property type="evidence" value="ECO:0007669"/>
    <property type="project" value="UniProtKB-UniRule"/>
</dbReference>
<organism evidence="13 14">
    <name type="scientific">Cyphellophora europaea (strain CBS 101466)</name>
    <name type="common">Phialophora europaea</name>
    <dbReference type="NCBI Taxonomy" id="1220924"/>
    <lineage>
        <taxon>Eukaryota</taxon>
        <taxon>Fungi</taxon>
        <taxon>Dikarya</taxon>
        <taxon>Ascomycota</taxon>
        <taxon>Pezizomycotina</taxon>
        <taxon>Eurotiomycetes</taxon>
        <taxon>Chaetothyriomycetidae</taxon>
        <taxon>Chaetothyriales</taxon>
        <taxon>Cyphellophoraceae</taxon>
        <taxon>Cyphellophora</taxon>
    </lineage>
</organism>
<dbReference type="GO" id="GO:0008610">
    <property type="term" value="P:lipid biosynthetic process"/>
    <property type="evidence" value="ECO:0007669"/>
    <property type="project" value="TreeGrafter"/>
</dbReference>
<name>W2RLI5_CYPE1</name>
<dbReference type="AlphaFoldDB" id="W2RLI5"/>
<evidence type="ECO:0000256" key="2">
    <source>
        <dbReference type="ARBA" id="ARBA00004922"/>
    </source>
</evidence>
<dbReference type="EC" id="3.6.1.43" evidence="11"/>
<evidence type="ECO:0000256" key="1">
    <source>
        <dbReference type="ARBA" id="ARBA00004477"/>
    </source>
</evidence>
<evidence type="ECO:0000256" key="9">
    <source>
        <dbReference type="ARBA" id="ARBA00024907"/>
    </source>
</evidence>
<dbReference type="SMART" id="SM00014">
    <property type="entry name" value="acidPPc"/>
    <property type="match status" value="1"/>
</dbReference>
<evidence type="ECO:0000256" key="6">
    <source>
        <dbReference type="ARBA" id="ARBA00022824"/>
    </source>
</evidence>
<dbReference type="PANTHER" id="PTHR11247:SF1">
    <property type="entry name" value="DOLICHYLDIPHOSPHATASE 1"/>
    <property type="match status" value="1"/>
</dbReference>
<keyword evidence="5 11" id="KW-0378">Hydrolase</keyword>
<evidence type="ECO:0000256" key="3">
    <source>
        <dbReference type="ARBA" id="ARBA00005518"/>
    </source>
</evidence>
<dbReference type="Gene3D" id="1.20.144.10">
    <property type="entry name" value="Phosphatidic acid phosphatase type 2/haloperoxidase"/>
    <property type="match status" value="1"/>
</dbReference>
<dbReference type="GO" id="GO:0005789">
    <property type="term" value="C:endoplasmic reticulum membrane"/>
    <property type="evidence" value="ECO:0007669"/>
    <property type="project" value="UniProtKB-SubCell"/>
</dbReference>
<dbReference type="VEuPathDB" id="FungiDB:HMPREF1541_08872"/>
<evidence type="ECO:0000256" key="10">
    <source>
        <dbReference type="ARBA" id="ARBA00047349"/>
    </source>
</evidence>
<dbReference type="InterPro" id="IPR000326">
    <property type="entry name" value="PAP2/HPO"/>
</dbReference>
<evidence type="ECO:0000256" key="11">
    <source>
        <dbReference type="RuleBase" id="RU367078"/>
    </source>
</evidence>
<dbReference type="GO" id="GO:0006487">
    <property type="term" value="P:protein N-linked glycosylation"/>
    <property type="evidence" value="ECO:0007669"/>
    <property type="project" value="UniProtKB-UniRule"/>
</dbReference>
<evidence type="ECO:0000259" key="12">
    <source>
        <dbReference type="SMART" id="SM00014"/>
    </source>
</evidence>
<evidence type="ECO:0000256" key="5">
    <source>
        <dbReference type="ARBA" id="ARBA00022801"/>
    </source>
</evidence>
<comment type="catalytic activity">
    <reaction evidence="10 11">
        <text>a di-trans,poly-cis-dolichyl diphosphate + H2O = a di-trans,poly-cis-dolichyl phosphate + phosphate + H(+)</text>
        <dbReference type="Rhea" id="RHEA:14385"/>
        <dbReference type="Rhea" id="RHEA-COMP:19498"/>
        <dbReference type="Rhea" id="RHEA-COMP:19506"/>
        <dbReference type="ChEBI" id="CHEBI:15377"/>
        <dbReference type="ChEBI" id="CHEBI:15378"/>
        <dbReference type="ChEBI" id="CHEBI:43474"/>
        <dbReference type="ChEBI" id="CHEBI:57497"/>
        <dbReference type="ChEBI" id="CHEBI:57683"/>
        <dbReference type="EC" id="3.6.1.43"/>
    </reaction>
</comment>
<evidence type="ECO:0000256" key="4">
    <source>
        <dbReference type="ARBA" id="ARBA00022692"/>
    </source>
</evidence>
<dbReference type="InterPro" id="IPR036938">
    <property type="entry name" value="PAP2/HPO_sf"/>
</dbReference>
<sequence length="237" mass="27161">MASDDQPLASLSLTHVAYNPSDPYSYVSAWLALVPQGLCIIYVTLMWATREIEVWMMFAGQMSCEALNFALKRWIREERPRQIVGKGYGMPSSHSQFVAFFSLSLTLFLMLRHQPTPHTSYRPSTFIERLALSVLACFCAVLVAVSRIYLNYHTPRQVWIGFGAGLIFAVVWFLFTSYLRNAGWIDWGLDLEVAKQLRFRDLIMTEDLQDAGWGRWEARQRTRRAVPNGGVAKRKAK</sequence>
<feature type="transmembrane region" description="Helical" evidence="11">
    <location>
        <begin position="158"/>
        <end position="179"/>
    </location>
</feature>
<keyword evidence="14" id="KW-1185">Reference proteome</keyword>
<dbReference type="FunCoup" id="W2RLI5">
    <property type="interactions" value="360"/>
</dbReference>
<dbReference type="HOGENOM" id="CLU_074922_0_0_1"/>
<comment type="pathway">
    <text evidence="2 11">Protein modification; protein glycosylation.</text>
</comment>
<comment type="subcellular location">
    <subcellularLocation>
        <location evidence="1 11">Endoplasmic reticulum membrane</location>
        <topology evidence="1 11">Multi-pass membrane protein</topology>
    </subcellularLocation>
</comment>
<dbReference type="STRING" id="1220924.W2RLI5"/>
<dbReference type="FunFam" id="1.20.144.10:FF:000003">
    <property type="entry name" value="Dolichyldiphosphatase 1"/>
    <property type="match status" value="1"/>
</dbReference>
<dbReference type="OrthoDB" id="302705at2759"/>
<dbReference type="GeneID" id="19976211"/>
<evidence type="ECO:0000313" key="13">
    <source>
        <dbReference type="EMBL" id="ETN36594.1"/>
    </source>
</evidence>
<dbReference type="InParanoid" id="W2RLI5"/>
<dbReference type="InterPro" id="IPR039667">
    <property type="entry name" value="Dolichyldiphosphatase_PAP2"/>
</dbReference>
<dbReference type="Proteomes" id="UP000030752">
    <property type="component" value="Unassembled WGS sequence"/>
</dbReference>
<comment type="function">
    <text evidence="9 11">Required for efficient N-glycosylation. Necessary for maintaining optimal levels of dolichol-linked oligosaccharides. Hydrolyzes dolichyl pyrophosphate at a very high rate and dolichyl monophosphate at a much lower rate. Does not act on phosphatidate.</text>
</comment>
<dbReference type="CDD" id="cd03382">
    <property type="entry name" value="PAP2_dolichyldiphosphatase"/>
    <property type="match status" value="1"/>
</dbReference>
<dbReference type="UniPathway" id="UPA00378"/>
<keyword evidence="6 11" id="KW-0256">Endoplasmic reticulum</keyword>
<reference evidence="13 14" key="1">
    <citation type="submission" date="2013-03" db="EMBL/GenBank/DDBJ databases">
        <title>The Genome Sequence of Phialophora europaea CBS 101466.</title>
        <authorList>
            <consortium name="The Broad Institute Genomics Platform"/>
            <person name="Cuomo C."/>
            <person name="de Hoog S."/>
            <person name="Gorbushina A."/>
            <person name="Walker B."/>
            <person name="Young S.K."/>
            <person name="Zeng Q."/>
            <person name="Gargeya S."/>
            <person name="Fitzgerald M."/>
            <person name="Haas B."/>
            <person name="Abouelleil A."/>
            <person name="Allen A.W."/>
            <person name="Alvarado L."/>
            <person name="Arachchi H.M."/>
            <person name="Berlin A.M."/>
            <person name="Chapman S.B."/>
            <person name="Gainer-Dewar J."/>
            <person name="Goldberg J."/>
            <person name="Griggs A."/>
            <person name="Gujja S."/>
            <person name="Hansen M."/>
            <person name="Howarth C."/>
            <person name="Imamovic A."/>
            <person name="Ireland A."/>
            <person name="Larimer J."/>
            <person name="McCowan C."/>
            <person name="Murphy C."/>
            <person name="Pearson M."/>
            <person name="Poon T.W."/>
            <person name="Priest M."/>
            <person name="Roberts A."/>
            <person name="Saif S."/>
            <person name="Shea T."/>
            <person name="Sisk P."/>
            <person name="Sykes S."/>
            <person name="Wortman J."/>
            <person name="Nusbaum C."/>
            <person name="Birren B."/>
        </authorList>
    </citation>
    <scope>NUCLEOTIDE SEQUENCE [LARGE SCALE GENOMIC DNA]</scope>
    <source>
        <strain evidence="13 14">CBS 101466</strain>
    </source>
</reference>
<dbReference type="Pfam" id="PF01569">
    <property type="entry name" value="PAP2"/>
    <property type="match status" value="1"/>
</dbReference>
<evidence type="ECO:0000313" key="14">
    <source>
        <dbReference type="Proteomes" id="UP000030752"/>
    </source>
</evidence>
<dbReference type="EMBL" id="KB822725">
    <property type="protein sequence ID" value="ETN36594.1"/>
    <property type="molecule type" value="Genomic_DNA"/>
</dbReference>
<keyword evidence="4 11" id="KW-0812">Transmembrane</keyword>
<feature type="domain" description="Phosphatidic acid phosphatase type 2/haloperoxidase" evidence="12">
    <location>
        <begin position="54"/>
        <end position="173"/>
    </location>
</feature>
<dbReference type="RefSeq" id="XP_008721412.1">
    <property type="nucleotide sequence ID" value="XM_008723190.1"/>
</dbReference>
<feature type="transmembrane region" description="Helical" evidence="11">
    <location>
        <begin position="95"/>
        <end position="111"/>
    </location>
</feature>
<comment type="similarity">
    <text evidence="3 11">Belongs to the dolichyldiphosphatase family.</text>
</comment>
<evidence type="ECO:0000256" key="7">
    <source>
        <dbReference type="ARBA" id="ARBA00022989"/>
    </source>
</evidence>
<keyword evidence="7 11" id="KW-1133">Transmembrane helix</keyword>
<dbReference type="PANTHER" id="PTHR11247">
    <property type="entry name" value="PALMITOYL-PROTEIN THIOESTERASE/DOLICHYLDIPHOSPHATASE 1"/>
    <property type="match status" value="1"/>
</dbReference>
<evidence type="ECO:0000256" key="8">
    <source>
        <dbReference type="ARBA" id="ARBA00023136"/>
    </source>
</evidence>
<dbReference type="eggNOG" id="KOG3146">
    <property type="taxonomic scope" value="Eukaryota"/>
</dbReference>
<feature type="transmembrane region" description="Helical" evidence="11">
    <location>
        <begin position="27"/>
        <end position="47"/>
    </location>
</feature>
<gene>
    <name evidence="13" type="ORF">HMPREF1541_08872</name>
</gene>
<feature type="transmembrane region" description="Helical" evidence="11">
    <location>
        <begin position="132"/>
        <end position="152"/>
    </location>
</feature>
<protein>
    <recommendedName>
        <fullName evidence="11">Dolichyldiphosphatase</fullName>
        <ecNumber evidence="11">3.6.1.43</ecNumber>
    </recommendedName>
</protein>
<proteinExistence type="inferred from homology"/>
<dbReference type="SUPFAM" id="SSF48317">
    <property type="entry name" value="Acid phosphatase/Vanadium-dependent haloperoxidase"/>
    <property type="match status" value="1"/>
</dbReference>
<accession>W2RLI5</accession>